<name>A0A2K6U6V3_SAIBB</name>
<dbReference type="InterPro" id="IPR000198">
    <property type="entry name" value="RhoGAP_dom"/>
</dbReference>
<evidence type="ECO:0000256" key="20">
    <source>
        <dbReference type="ARBA" id="ARBA00073507"/>
    </source>
</evidence>
<keyword evidence="16" id="KW-0966">Cell projection</keyword>
<dbReference type="GO" id="GO:0005634">
    <property type="term" value="C:nucleus"/>
    <property type="evidence" value="ECO:0007669"/>
    <property type="project" value="UniProtKB-SubCell"/>
</dbReference>
<evidence type="ECO:0000313" key="29">
    <source>
        <dbReference type="Ensembl" id="ENSSBOP00000027623.1"/>
    </source>
</evidence>
<dbReference type="Gene3D" id="2.30.30.40">
    <property type="entry name" value="SH3 Domains"/>
    <property type="match status" value="1"/>
</dbReference>
<keyword evidence="8" id="KW-1003">Cell membrane</keyword>
<dbReference type="GO" id="GO:0045335">
    <property type="term" value="C:phagocytic vesicle"/>
    <property type="evidence" value="ECO:0007669"/>
    <property type="project" value="UniProtKB-SubCell"/>
</dbReference>
<feature type="domain" description="F-BAR" evidence="28">
    <location>
        <begin position="18"/>
        <end position="321"/>
    </location>
</feature>
<protein>
    <recommendedName>
        <fullName evidence="20">SLIT-ROBO Rho GTPase-activating protein 2</fullName>
    </recommendedName>
</protein>
<dbReference type="PROSITE" id="PS51741">
    <property type="entry name" value="F_BAR"/>
    <property type="match status" value="1"/>
</dbReference>
<feature type="region of interest" description="Disordered" evidence="24">
    <location>
        <begin position="177"/>
        <end position="210"/>
    </location>
</feature>
<evidence type="ECO:0000256" key="15">
    <source>
        <dbReference type="ARBA" id="ARBA00023257"/>
    </source>
</evidence>
<dbReference type="GO" id="GO:0007165">
    <property type="term" value="P:signal transduction"/>
    <property type="evidence" value="ECO:0007669"/>
    <property type="project" value="InterPro"/>
</dbReference>
<dbReference type="InterPro" id="IPR001452">
    <property type="entry name" value="SH3_domain"/>
</dbReference>
<feature type="domain" description="Rho-GAP" evidence="27">
    <location>
        <begin position="481"/>
        <end position="672"/>
    </location>
</feature>
<evidence type="ECO:0000256" key="13">
    <source>
        <dbReference type="ARBA" id="ARBA00023136"/>
    </source>
</evidence>
<dbReference type="CDD" id="cd11955">
    <property type="entry name" value="SH3_srGAP1-3"/>
    <property type="match status" value="1"/>
</dbReference>
<dbReference type="InterPro" id="IPR035648">
    <property type="entry name" value="srGAP1/2/3_SH3"/>
</dbReference>
<evidence type="ECO:0000256" key="23">
    <source>
        <dbReference type="SAM" id="Coils"/>
    </source>
</evidence>
<dbReference type="AlphaFoldDB" id="A0A2K6U6V3"/>
<dbReference type="Pfam" id="PF00611">
    <property type="entry name" value="FCH"/>
    <property type="match status" value="1"/>
</dbReference>
<dbReference type="InterPro" id="IPR031160">
    <property type="entry name" value="F_BAR_dom"/>
</dbReference>
<dbReference type="InterPro" id="IPR027267">
    <property type="entry name" value="AH/BAR_dom_sf"/>
</dbReference>
<dbReference type="GO" id="GO:0007399">
    <property type="term" value="P:nervous system development"/>
    <property type="evidence" value="ECO:0007669"/>
    <property type="project" value="UniProtKB-KW"/>
</dbReference>
<dbReference type="PROSITE" id="PS50002">
    <property type="entry name" value="SH3"/>
    <property type="match status" value="1"/>
</dbReference>
<dbReference type="Pfam" id="PF00620">
    <property type="entry name" value="RhoGAP"/>
    <property type="match status" value="1"/>
</dbReference>
<organism evidence="29 30">
    <name type="scientific">Saimiri boliviensis boliviensis</name>
    <name type="common">Bolivian squirrel monkey</name>
    <dbReference type="NCBI Taxonomy" id="39432"/>
    <lineage>
        <taxon>Eukaryota</taxon>
        <taxon>Metazoa</taxon>
        <taxon>Chordata</taxon>
        <taxon>Craniata</taxon>
        <taxon>Vertebrata</taxon>
        <taxon>Euteleostomi</taxon>
        <taxon>Mammalia</taxon>
        <taxon>Eutheria</taxon>
        <taxon>Euarchontoglires</taxon>
        <taxon>Primates</taxon>
        <taxon>Haplorrhini</taxon>
        <taxon>Platyrrhini</taxon>
        <taxon>Cebidae</taxon>
        <taxon>Saimiriinae</taxon>
        <taxon>Saimiri</taxon>
    </lineage>
</organism>
<dbReference type="InterPro" id="IPR001060">
    <property type="entry name" value="FCH_dom"/>
</dbReference>
<evidence type="ECO:0000256" key="12">
    <source>
        <dbReference type="ARBA" id="ARBA00023054"/>
    </source>
</evidence>
<keyword evidence="7" id="KW-0343">GTPase activation</keyword>
<dbReference type="Pfam" id="PF00018">
    <property type="entry name" value="SH3_1"/>
    <property type="match status" value="1"/>
</dbReference>
<keyword evidence="12 22" id="KW-0175">Coiled coil</keyword>
<dbReference type="SUPFAM" id="SSF50044">
    <property type="entry name" value="SH3-domain"/>
    <property type="match status" value="1"/>
</dbReference>
<dbReference type="CDD" id="cd04383">
    <property type="entry name" value="RhoGAP_srGAP"/>
    <property type="match status" value="1"/>
</dbReference>
<reference evidence="29" key="1">
    <citation type="submission" date="2025-08" db="UniProtKB">
        <authorList>
            <consortium name="Ensembl"/>
        </authorList>
    </citation>
    <scope>IDENTIFICATION</scope>
</reference>
<keyword evidence="30" id="KW-1185">Reference proteome</keyword>
<keyword evidence="25" id="KW-0732">Signal</keyword>
<keyword evidence="10" id="KW-0524">Neurogenesis</keyword>
<keyword evidence="9" id="KW-0963">Cytoplasm</keyword>
<dbReference type="PROSITE" id="PS50238">
    <property type="entry name" value="RHOGAP"/>
    <property type="match status" value="1"/>
</dbReference>
<evidence type="ECO:0000256" key="19">
    <source>
        <dbReference type="ARBA" id="ARBA00034105"/>
    </source>
</evidence>
<evidence type="ECO:0000256" key="9">
    <source>
        <dbReference type="ARBA" id="ARBA00022490"/>
    </source>
</evidence>
<evidence type="ECO:0000256" key="1">
    <source>
        <dbReference type="ARBA" id="ARBA00004123"/>
    </source>
</evidence>
<evidence type="ECO:0000256" key="24">
    <source>
        <dbReference type="SAM" id="MobiDB-lite"/>
    </source>
</evidence>
<feature type="compositionally biased region" description="Basic and acidic residues" evidence="24">
    <location>
        <begin position="177"/>
        <end position="199"/>
    </location>
</feature>
<dbReference type="Proteomes" id="UP000233220">
    <property type="component" value="Unplaced"/>
</dbReference>
<dbReference type="SMART" id="SM00324">
    <property type="entry name" value="RhoGAP"/>
    <property type="match status" value="1"/>
</dbReference>
<evidence type="ECO:0000313" key="30">
    <source>
        <dbReference type="Proteomes" id="UP000233220"/>
    </source>
</evidence>
<dbReference type="InterPro" id="IPR051627">
    <property type="entry name" value="SLIT-ROBO_RhoGAP"/>
</dbReference>
<proteinExistence type="predicted"/>
<dbReference type="SUPFAM" id="SSF48350">
    <property type="entry name" value="GTPase activation domain, GAP"/>
    <property type="match status" value="1"/>
</dbReference>
<evidence type="ECO:0000256" key="11">
    <source>
        <dbReference type="ARBA" id="ARBA00023018"/>
    </source>
</evidence>
<keyword evidence="17" id="KW-0968">Cytoplasmic vesicle</keyword>
<feature type="chain" id="PRO_5014457824" description="SLIT-ROBO Rho GTPase-activating protein 2" evidence="25">
    <location>
        <begin position="23"/>
        <end position="843"/>
    </location>
</feature>
<dbReference type="SMART" id="SM00326">
    <property type="entry name" value="SH3"/>
    <property type="match status" value="1"/>
</dbReference>
<keyword evidence="13" id="KW-0472">Membrane</keyword>
<feature type="compositionally biased region" description="Low complexity" evidence="24">
    <location>
        <begin position="700"/>
        <end position="710"/>
    </location>
</feature>
<evidence type="ECO:0000256" key="18">
    <source>
        <dbReference type="ARBA" id="ARBA00034100"/>
    </source>
</evidence>
<dbReference type="GO" id="GO:0005096">
    <property type="term" value="F:GTPase activator activity"/>
    <property type="evidence" value="ECO:0007669"/>
    <property type="project" value="UniProtKB-KW"/>
</dbReference>
<evidence type="ECO:0000256" key="22">
    <source>
        <dbReference type="PROSITE-ProRule" id="PRU01077"/>
    </source>
</evidence>
<dbReference type="GO" id="GO:0045211">
    <property type="term" value="C:postsynaptic membrane"/>
    <property type="evidence" value="ECO:0007669"/>
    <property type="project" value="UniProtKB-SubCell"/>
</dbReference>
<accession>A0A2K6U6V3</accession>
<feature type="signal peptide" evidence="25">
    <location>
        <begin position="1"/>
        <end position="22"/>
    </location>
</feature>
<dbReference type="PANTHER" id="PTHR14166">
    <property type="entry name" value="SLIT-ROBO RHO GTPASE ACTIVATING PROTEIN"/>
    <property type="match status" value="1"/>
</dbReference>
<evidence type="ECO:0000259" key="27">
    <source>
        <dbReference type="PROSITE" id="PS50238"/>
    </source>
</evidence>
<evidence type="ECO:0000259" key="28">
    <source>
        <dbReference type="PROSITE" id="PS51741"/>
    </source>
</evidence>
<evidence type="ECO:0000256" key="21">
    <source>
        <dbReference type="PROSITE-ProRule" id="PRU00192"/>
    </source>
</evidence>
<evidence type="ECO:0000256" key="8">
    <source>
        <dbReference type="ARBA" id="ARBA00022475"/>
    </source>
</evidence>
<keyword evidence="14" id="KW-0539">Nucleus</keyword>
<dbReference type="GO" id="GO:0005829">
    <property type="term" value="C:cytosol"/>
    <property type="evidence" value="ECO:0007669"/>
    <property type="project" value="UniProtKB-SubCell"/>
</dbReference>
<evidence type="ECO:0000256" key="25">
    <source>
        <dbReference type="SAM" id="SignalP"/>
    </source>
</evidence>
<evidence type="ECO:0000259" key="26">
    <source>
        <dbReference type="PROSITE" id="PS50002"/>
    </source>
</evidence>
<feature type="domain" description="SH3" evidence="26">
    <location>
        <begin position="721"/>
        <end position="780"/>
    </location>
</feature>
<keyword evidence="11" id="KW-0770">Synapse</keyword>
<evidence type="ECO:0000256" key="16">
    <source>
        <dbReference type="ARBA" id="ARBA00023273"/>
    </source>
</evidence>
<dbReference type="SMART" id="SM00055">
    <property type="entry name" value="FCH"/>
    <property type="match status" value="1"/>
</dbReference>
<comment type="subcellular location">
    <subcellularLocation>
        <location evidence="5">Cell projection</location>
        <location evidence="5">Dendritic spine</location>
    </subcellularLocation>
    <subcellularLocation>
        <location evidence="3">Cell projection</location>
        <location evidence="3">Lamellipodium</location>
    </subcellularLocation>
    <subcellularLocation>
        <location evidence="4">Cytoplasm</location>
        <location evidence="4">Cytosol</location>
    </subcellularLocation>
    <subcellularLocation>
        <location evidence="2">Cytoplasmic vesicle</location>
        <location evidence="2">Phagosome</location>
    </subcellularLocation>
    <subcellularLocation>
        <location evidence="1">Nucleus</location>
    </subcellularLocation>
    <subcellularLocation>
        <location evidence="18">Postsynaptic cell membrane</location>
    </subcellularLocation>
    <subcellularLocation>
        <location evidence="19">Postsynaptic density</location>
    </subcellularLocation>
</comment>
<dbReference type="GO" id="GO:0014069">
    <property type="term" value="C:postsynaptic density"/>
    <property type="evidence" value="ECO:0007669"/>
    <property type="project" value="UniProtKB-SubCell"/>
</dbReference>
<dbReference type="FunFam" id="1.20.1270.60:FF:000006">
    <property type="entry name" value="SLIT-ROBO Rho GTPase-activating protein 1 isoform 2"/>
    <property type="match status" value="1"/>
</dbReference>
<reference evidence="29" key="2">
    <citation type="submission" date="2025-09" db="UniProtKB">
        <authorList>
            <consortium name="Ensembl"/>
        </authorList>
    </citation>
    <scope>IDENTIFICATION</scope>
</reference>
<feature type="coiled-coil region" evidence="23">
    <location>
        <begin position="359"/>
        <end position="393"/>
    </location>
</feature>
<evidence type="ECO:0000256" key="6">
    <source>
        <dbReference type="ARBA" id="ARBA00022443"/>
    </source>
</evidence>
<evidence type="ECO:0000256" key="5">
    <source>
        <dbReference type="ARBA" id="ARBA00004552"/>
    </source>
</evidence>
<dbReference type="Gene3D" id="1.20.1270.60">
    <property type="entry name" value="Arfaptin homology (AH) domain/BAR domain"/>
    <property type="match status" value="1"/>
</dbReference>
<evidence type="ECO:0000256" key="7">
    <source>
        <dbReference type="ARBA" id="ARBA00022468"/>
    </source>
</evidence>
<dbReference type="Gene3D" id="1.10.555.10">
    <property type="entry name" value="Rho GTPase activation protein"/>
    <property type="match status" value="1"/>
</dbReference>
<keyword evidence="15" id="KW-0628">Postsynaptic cell membrane</keyword>
<dbReference type="SUPFAM" id="SSF103657">
    <property type="entry name" value="BAR/IMD domain-like"/>
    <property type="match status" value="1"/>
</dbReference>
<dbReference type="GO" id="GO:0043197">
    <property type="term" value="C:dendritic spine"/>
    <property type="evidence" value="ECO:0007669"/>
    <property type="project" value="UniProtKB-SubCell"/>
</dbReference>
<evidence type="ECO:0000256" key="17">
    <source>
        <dbReference type="ARBA" id="ARBA00023329"/>
    </source>
</evidence>
<sequence length="843" mass="96560">MVKPRRCLSDCLLLFFVVEIRAQLTEQMKCLDQQCELRVQLLQDLQDFFRKKAEIEMDYSRNLEKLAERFLAKTRSTKDQQFKKDQNVLSPVNCWNLLLNQVKRESRDHTTLSDIYLNNIIPRFVQVSEDSGRLFKKSKEVGQQLQDDLMKVLNELYSVMKTYHMYNADSISAQSKLKEAEKQEEKQIGKSVKQEDRQTPRSPDSTANVRIEEKHVRRSSVKKIEKMKEKRQAKYTENKLKAIKARNEYLLALEATNASVFKYYIHDLSDLIDQCCDLGYHASLNRALRTFLSAELNLEQSKHEGLDAIENAVENLDATSDKQRLMEMYNNVFCPPMKFEFQPHMGDMASQLCAQQPVQSELVQRCQQLQSRLSTLKIENEEVKKTMEATLQTIQDIVTVEDFDVSDCFQYSNSMESVKSTVSETFMSKPSIAKRRANQQETEQFYFTKMKEYLEGRNLITKLQAKHDLLQKTLGESECGNPLRSSTVRKQDSSQAIPLVVESCIRFISRHGLQHEGIFRVSGSQVEVNDIKNAFERGEDPLAGDQNDHDMDSIAGVLKLYFRGLEHPLFPKDIFHDLMACVTMDNLQERALHIRKVLLVLPKTTLIIMRYLFAFLSHLSQFSEENMMDPYNLAICFGPSLMSVPEGHDQVSCQAHVNELIKTIIIQHENIFPSPRELEGPVYSRGGSMEDYCDSPHGETTSVDDSTQDVTAEHHTSDDECEPIEAIAKFDYVGRTARELSFKKGASLLLYQRASDDWWEGRHNGIDGLIPHQYIVVQDTEDGVVERSSPKSEIEVISEPPEEKVTARAGASCPSGGHVADIYLGFYACVLPPPQEAFRLLEN</sequence>
<evidence type="ECO:0000256" key="3">
    <source>
        <dbReference type="ARBA" id="ARBA00004510"/>
    </source>
</evidence>
<dbReference type="FunFam" id="2.30.30.40:FF:000266">
    <property type="entry name" value="SLIT-ROBO Rho GTPase-activating protein 2"/>
    <property type="match status" value="1"/>
</dbReference>
<dbReference type="Ensembl" id="ENSSBOT00000044501.1">
    <property type="protein sequence ID" value="ENSSBOP00000027623.1"/>
    <property type="gene ID" value="ENSSBOG00000029696.1"/>
</dbReference>
<keyword evidence="6 21" id="KW-0728">SH3 domain</keyword>
<evidence type="ECO:0000256" key="14">
    <source>
        <dbReference type="ARBA" id="ARBA00023242"/>
    </source>
</evidence>
<dbReference type="InterPro" id="IPR036028">
    <property type="entry name" value="SH3-like_dom_sf"/>
</dbReference>
<dbReference type="FunFam" id="1.10.555.10:FF:000010">
    <property type="entry name" value="SLIT-ROBO Rho GTPase-activating protein 1 isoform 2"/>
    <property type="match status" value="1"/>
</dbReference>
<dbReference type="InterPro" id="IPR008936">
    <property type="entry name" value="Rho_GTPase_activation_prot"/>
</dbReference>
<evidence type="ECO:0000256" key="4">
    <source>
        <dbReference type="ARBA" id="ARBA00004514"/>
    </source>
</evidence>
<evidence type="ECO:0000256" key="2">
    <source>
        <dbReference type="ARBA" id="ARBA00004262"/>
    </source>
</evidence>
<feature type="region of interest" description="Disordered" evidence="24">
    <location>
        <begin position="691"/>
        <end position="719"/>
    </location>
</feature>
<gene>
    <name evidence="29" type="primary">SRGAP2</name>
</gene>
<dbReference type="GO" id="GO:0030027">
    <property type="term" value="C:lamellipodium"/>
    <property type="evidence" value="ECO:0007669"/>
    <property type="project" value="UniProtKB-SubCell"/>
</dbReference>
<dbReference type="GeneTree" id="ENSGT00950000182824"/>
<evidence type="ECO:0000256" key="10">
    <source>
        <dbReference type="ARBA" id="ARBA00022902"/>
    </source>
</evidence>